<dbReference type="Gene3D" id="3.90.550.10">
    <property type="entry name" value="Spore Coat Polysaccharide Biosynthesis Protein SpsA, Chain A"/>
    <property type="match status" value="1"/>
</dbReference>
<accession>A0A238JHA7</accession>
<sequence>MGAPVSVIIVSRGRPRALHRCLTGLAQLDYDPFEIIVVACPDGQAIAAAHPQAEHIKLIGFDEPNISAARNLGIAQAAGEIIAFIDDDAVPEPLWLQHLTHPFSDPDISATGGYVIGRNGISFQWTARSVDAHGVGHPIDLTTDAPQTPTPPAGHALKTEGTNMAFRSDVLREMGGFDPGFQFYLDETDLNMRLALAGHKTAIAPLAQVHHGFEESDHRHGNRVPKDLTQIGASQRLFLRKYCPEAEQEPAWHAFCKDQRLRLLRLVKGRKLKPDGLADLLHGLQTGGDMGLTREITRLASIQTARPPFTPFKGRPAAPRRILSGRIWQAPRLRREAAQLAAQGNIVSLYIFLPSPRYHTVSFKEDGYWEQFGGRFGRSTRSQPVWKYYRLSERVRQEYARTAAIRGQI</sequence>
<dbReference type="InterPro" id="IPR029044">
    <property type="entry name" value="Nucleotide-diphossugar_trans"/>
</dbReference>
<dbReference type="PANTHER" id="PTHR43685:SF3">
    <property type="entry name" value="SLR2126 PROTEIN"/>
    <property type="match status" value="1"/>
</dbReference>
<evidence type="ECO:0000313" key="1">
    <source>
        <dbReference type="EMBL" id="SMX29835.1"/>
    </source>
</evidence>
<dbReference type="EMBL" id="FXXP01000003">
    <property type="protein sequence ID" value="SMX29835.1"/>
    <property type="molecule type" value="Genomic_DNA"/>
</dbReference>
<dbReference type="InterPro" id="IPR050834">
    <property type="entry name" value="Glycosyltransf_2"/>
</dbReference>
<dbReference type="AlphaFoldDB" id="A0A238JHA7"/>
<dbReference type="Pfam" id="PF13641">
    <property type="entry name" value="Glyco_tranf_2_3"/>
    <property type="match status" value="1"/>
</dbReference>
<dbReference type="GO" id="GO:0016740">
    <property type="term" value="F:transferase activity"/>
    <property type="evidence" value="ECO:0007669"/>
    <property type="project" value="UniProtKB-KW"/>
</dbReference>
<dbReference type="OrthoDB" id="153025at2"/>
<dbReference type="Proteomes" id="UP000225972">
    <property type="component" value="Unassembled WGS sequence"/>
</dbReference>
<dbReference type="RefSeq" id="WP_099248442.1">
    <property type="nucleotide sequence ID" value="NZ_FXXP01000003.1"/>
</dbReference>
<reference evidence="2" key="1">
    <citation type="submission" date="2017-05" db="EMBL/GenBank/DDBJ databases">
        <authorList>
            <person name="Rodrigo-Torres L."/>
            <person name="Arahal R. D."/>
            <person name="Lucena T."/>
        </authorList>
    </citation>
    <scope>NUCLEOTIDE SEQUENCE [LARGE SCALE GENOMIC DNA]</scope>
    <source>
        <strain evidence="2">CECT 8649</strain>
    </source>
</reference>
<gene>
    <name evidence="1" type="ORF">TRP8649_03974</name>
</gene>
<keyword evidence="2" id="KW-1185">Reference proteome</keyword>
<proteinExistence type="predicted"/>
<dbReference type="SUPFAM" id="SSF53448">
    <property type="entry name" value="Nucleotide-diphospho-sugar transferases"/>
    <property type="match status" value="1"/>
</dbReference>
<organism evidence="1 2">
    <name type="scientific">Pelagimonas phthalicica</name>
    <dbReference type="NCBI Taxonomy" id="1037362"/>
    <lineage>
        <taxon>Bacteria</taxon>
        <taxon>Pseudomonadati</taxon>
        <taxon>Pseudomonadota</taxon>
        <taxon>Alphaproteobacteria</taxon>
        <taxon>Rhodobacterales</taxon>
        <taxon>Roseobacteraceae</taxon>
        <taxon>Pelagimonas</taxon>
    </lineage>
</organism>
<dbReference type="PANTHER" id="PTHR43685">
    <property type="entry name" value="GLYCOSYLTRANSFERASE"/>
    <property type="match status" value="1"/>
</dbReference>
<keyword evidence="1" id="KW-0808">Transferase</keyword>
<evidence type="ECO:0000313" key="2">
    <source>
        <dbReference type="Proteomes" id="UP000225972"/>
    </source>
</evidence>
<name>A0A238JHA7_9RHOB</name>
<protein>
    <submittedName>
        <fullName evidence="1">Putative glycosyl transferase</fullName>
    </submittedName>
</protein>